<evidence type="ECO:0000256" key="4">
    <source>
        <dbReference type="ARBA" id="ARBA00022559"/>
    </source>
</evidence>
<keyword evidence="4 15" id="KW-0575">Peroxidase</keyword>
<evidence type="ECO:0000259" key="14">
    <source>
        <dbReference type="PROSITE" id="PS50873"/>
    </source>
</evidence>
<dbReference type="InterPro" id="IPR000823">
    <property type="entry name" value="Peroxidase_pln"/>
</dbReference>
<reference evidence="15" key="1">
    <citation type="submission" date="2019-09" db="EMBL/GenBank/DDBJ databases">
        <title>Draft genome information of white flower Hibiscus syriacus.</title>
        <authorList>
            <person name="Kim Y.-M."/>
        </authorList>
    </citation>
    <scope>NUCLEOTIDE SEQUENCE [LARGE SCALE GENOMIC DNA]</scope>
    <source>
        <strain evidence="15">YM2019G1</strain>
    </source>
</reference>
<evidence type="ECO:0000256" key="7">
    <source>
        <dbReference type="ARBA" id="ARBA00023002"/>
    </source>
</evidence>
<keyword evidence="9 12" id="KW-1015">Disulfide bond</keyword>
<dbReference type="PRINTS" id="PR00461">
    <property type="entry name" value="PLPEROXIDASE"/>
</dbReference>
<dbReference type="Proteomes" id="UP000436088">
    <property type="component" value="Unassembled WGS sequence"/>
</dbReference>
<dbReference type="GO" id="GO:0020037">
    <property type="term" value="F:heme binding"/>
    <property type="evidence" value="ECO:0007669"/>
    <property type="project" value="InterPro"/>
</dbReference>
<evidence type="ECO:0000256" key="10">
    <source>
        <dbReference type="PIRSR" id="PIRSR600823-2"/>
    </source>
</evidence>
<dbReference type="PRINTS" id="PR00458">
    <property type="entry name" value="PEROXIDASE"/>
</dbReference>
<organism evidence="15 16">
    <name type="scientific">Hibiscus syriacus</name>
    <name type="common">Rose of Sharon</name>
    <dbReference type="NCBI Taxonomy" id="106335"/>
    <lineage>
        <taxon>Eukaryota</taxon>
        <taxon>Viridiplantae</taxon>
        <taxon>Streptophyta</taxon>
        <taxon>Embryophyta</taxon>
        <taxon>Tracheophyta</taxon>
        <taxon>Spermatophyta</taxon>
        <taxon>Magnoliopsida</taxon>
        <taxon>eudicotyledons</taxon>
        <taxon>Gunneridae</taxon>
        <taxon>Pentapetalae</taxon>
        <taxon>rosids</taxon>
        <taxon>malvids</taxon>
        <taxon>Malvales</taxon>
        <taxon>Malvaceae</taxon>
        <taxon>Malvoideae</taxon>
        <taxon>Hibiscus</taxon>
    </lineage>
</organism>
<dbReference type="SUPFAM" id="SSF48113">
    <property type="entry name" value="Heme-dependent peroxidases"/>
    <property type="match status" value="1"/>
</dbReference>
<comment type="function">
    <text evidence="2">Removal of H(2)O(2), oxidation of toxic reductants, biosynthesis and degradation of lignin, suberization, auxin catabolism, response to environmental stresses such as wounding, pathogen attack and oxidative stress. These functions might be dependent on each isozyme/isoform in each plant tissue.</text>
</comment>
<keyword evidence="11" id="KW-0106">Calcium</keyword>
<dbReference type="PANTHER" id="PTHR31388">
    <property type="entry name" value="PEROXIDASE 72-RELATED"/>
    <property type="match status" value="1"/>
</dbReference>
<feature type="domain" description="Plant heme peroxidase family profile" evidence="14">
    <location>
        <begin position="1"/>
        <end position="195"/>
    </location>
</feature>
<evidence type="ECO:0000313" key="16">
    <source>
        <dbReference type="Proteomes" id="UP000436088"/>
    </source>
</evidence>
<dbReference type="FunFam" id="1.10.420.10:FF:000001">
    <property type="entry name" value="Peroxidase"/>
    <property type="match status" value="1"/>
</dbReference>
<feature type="binding site" description="axial binding residue" evidence="11">
    <location>
        <position position="78"/>
    </location>
    <ligand>
        <name>heme b</name>
        <dbReference type="ChEBI" id="CHEBI:60344"/>
    </ligand>
    <ligandPart>
        <name>Fe</name>
        <dbReference type="ChEBI" id="CHEBI:18248"/>
    </ligandPart>
</feature>
<dbReference type="EMBL" id="VEPZ02001047">
    <property type="protein sequence ID" value="KAE8698032.1"/>
    <property type="molecule type" value="Genomic_DNA"/>
</dbReference>
<comment type="caution">
    <text evidence="15">The sequence shown here is derived from an EMBL/GenBank/DDBJ whole genome shotgun (WGS) entry which is preliminary data.</text>
</comment>
<proteinExistence type="inferred from homology"/>
<evidence type="ECO:0000256" key="5">
    <source>
        <dbReference type="ARBA" id="ARBA00022617"/>
    </source>
</evidence>
<evidence type="ECO:0000256" key="12">
    <source>
        <dbReference type="PIRSR" id="PIRSR600823-5"/>
    </source>
</evidence>
<dbReference type="PANTHER" id="PTHR31388:SF225">
    <property type="entry name" value="PEROXIDASE"/>
    <property type="match status" value="1"/>
</dbReference>
<feature type="disulfide bond" evidence="12">
    <location>
        <begin position="85"/>
        <end position="110"/>
    </location>
</feature>
<evidence type="ECO:0000256" key="1">
    <source>
        <dbReference type="ARBA" id="ARBA00000189"/>
    </source>
</evidence>
<comment type="cofactor">
    <cofactor evidence="11">
        <name>Ca(2+)</name>
        <dbReference type="ChEBI" id="CHEBI:29108"/>
    </cofactor>
    <text evidence="11">Binds 2 calcium ions per subunit.</text>
</comment>
<name>A0A6A3A464_HIBSY</name>
<keyword evidence="8 11" id="KW-0408">Iron</keyword>
<dbReference type="GO" id="GO:0140825">
    <property type="term" value="F:lactoperoxidase activity"/>
    <property type="evidence" value="ECO:0007669"/>
    <property type="project" value="UniProtKB-EC"/>
</dbReference>
<dbReference type="InterPro" id="IPR010255">
    <property type="entry name" value="Haem_peroxidase_sf"/>
</dbReference>
<dbReference type="Gene3D" id="1.10.520.10">
    <property type="match status" value="1"/>
</dbReference>
<dbReference type="AlphaFoldDB" id="A0A6A3A464"/>
<comment type="similarity">
    <text evidence="13">Belongs to the peroxidase family.</text>
</comment>
<gene>
    <name evidence="15" type="ORF">F3Y22_tig00110602pilonHSYRG00016</name>
</gene>
<evidence type="ECO:0000256" key="9">
    <source>
        <dbReference type="ARBA" id="ARBA00023157"/>
    </source>
</evidence>
<comment type="cofactor">
    <cofactor evidence="11">
        <name>heme b</name>
        <dbReference type="ChEBI" id="CHEBI:60344"/>
    </cofactor>
    <text evidence="11">Binds 1 heme b (iron(II)-protoporphyrin IX) group per subunit.</text>
</comment>
<evidence type="ECO:0000256" key="13">
    <source>
        <dbReference type="RuleBase" id="RU004241"/>
    </source>
</evidence>
<evidence type="ECO:0000256" key="6">
    <source>
        <dbReference type="ARBA" id="ARBA00022723"/>
    </source>
</evidence>
<accession>A0A6A3A464</accession>
<dbReference type="InterPro" id="IPR002016">
    <property type="entry name" value="Haem_peroxidase"/>
</dbReference>
<evidence type="ECO:0000256" key="2">
    <source>
        <dbReference type="ARBA" id="ARBA00002322"/>
    </source>
</evidence>
<evidence type="ECO:0000256" key="3">
    <source>
        <dbReference type="ARBA" id="ARBA00012313"/>
    </source>
</evidence>
<feature type="binding site" evidence="11">
    <location>
        <position position="79"/>
    </location>
    <ligand>
        <name>Ca(2+)</name>
        <dbReference type="ChEBI" id="CHEBI:29108"/>
        <label>2</label>
    </ligand>
</feature>
<sequence>MILQIARLAHLVERKPLNLVLGGPTWKVRLGRRDSTTAGLDLENTSLPPASMDLPALINNFKKQGLNKRDLIALSGCHTVGFSQCLIFRNRIHNATNIDPAFAKHRRATCPLTGGNANHAPFDTAYFKDLVKQRGLLASDQALSNGGSTDKLVKTYSLNPNAFWVDFGNSMIRMGNIKPLTGKQAEIRVNCRKVNY</sequence>
<dbReference type="GO" id="GO:0046872">
    <property type="term" value="F:metal ion binding"/>
    <property type="evidence" value="ECO:0007669"/>
    <property type="project" value="UniProtKB-KW"/>
</dbReference>
<dbReference type="Gene3D" id="1.10.420.10">
    <property type="entry name" value="Peroxidase, domain 2"/>
    <property type="match status" value="1"/>
</dbReference>
<dbReference type="PROSITE" id="PS50873">
    <property type="entry name" value="PEROXIDASE_4"/>
    <property type="match status" value="1"/>
</dbReference>
<keyword evidence="7" id="KW-0560">Oxidoreductase</keyword>
<protein>
    <recommendedName>
        <fullName evidence="3">peroxidase</fullName>
        <ecNumber evidence="3">1.11.1.7</ecNumber>
    </recommendedName>
</protein>
<evidence type="ECO:0000256" key="8">
    <source>
        <dbReference type="ARBA" id="ARBA00023004"/>
    </source>
</evidence>
<evidence type="ECO:0000313" key="15">
    <source>
        <dbReference type="EMBL" id="KAE8698032.1"/>
    </source>
</evidence>
<keyword evidence="16" id="KW-1185">Reference proteome</keyword>
<keyword evidence="6 11" id="KW-0479">Metal-binding</keyword>
<dbReference type="EC" id="1.11.1.7" evidence="3"/>
<comment type="catalytic activity">
    <reaction evidence="1">
        <text>2 a phenolic donor + H2O2 = 2 a phenolic radical donor + 2 H2O</text>
        <dbReference type="Rhea" id="RHEA:56136"/>
        <dbReference type="ChEBI" id="CHEBI:15377"/>
        <dbReference type="ChEBI" id="CHEBI:16240"/>
        <dbReference type="ChEBI" id="CHEBI:139520"/>
        <dbReference type="ChEBI" id="CHEBI:139521"/>
        <dbReference type="EC" id="1.11.1.7"/>
    </reaction>
</comment>
<dbReference type="GO" id="GO:0006979">
    <property type="term" value="P:response to oxidative stress"/>
    <property type="evidence" value="ECO:0007669"/>
    <property type="project" value="InterPro"/>
</dbReference>
<feature type="binding site" evidence="10">
    <location>
        <position position="48"/>
    </location>
    <ligand>
        <name>substrate</name>
    </ligand>
</feature>
<feature type="binding site" evidence="11">
    <location>
        <position position="123"/>
    </location>
    <ligand>
        <name>Ca(2+)</name>
        <dbReference type="ChEBI" id="CHEBI:29108"/>
        <label>2</label>
    </ligand>
</feature>
<evidence type="ECO:0000256" key="11">
    <source>
        <dbReference type="PIRSR" id="PIRSR600823-3"/>
    </source>
</evidence>
<keyword evidence="5" id="KW-0349">Heme</keyword>
<dbReference type="Pfam" id="PF00141">
    <property type="entry name" value="peroxidase"/>
    <property type="match status" value="1"/>
</dbReference>